<dbReference type="GO" id="GO:0016491">
    <property type="term" value="F:oxidoreductase activity"/>
    <property type="evidence" value="ECO:0007669"/>
    <property type="project" value="InterPro"/>
</dbReference>
<evidence type="ECO:0000256" key="2">
    <source>
        <dbReference type="ARBA" id="ARBA00022748"/>
    </source>
</evidence>
<dbReference type="EMBL" id="UINC01000698">
    <property type="protein sequence ID" value="SUZ59757.1"/>
    <property type="molecule type" value="Genomic_DNA"/>
</dbReference>
<evidence type="ECO:0000259" key="5">
    <source>
        <dbReference type="PROSITE" id="PS51352"/>
    </source>
</evidence>
<accession>A0A381NZH9</accession>
<protein>
    <recommendedName>
        <fullName evidence="5">Thioredoxin domain-containing protein</fullName>
    </recommendedName>
</protein>
<evidence type="ECO:0000256" key="4">
    <source>
        <dbReference type="ARBA" id="ARBA00023284"/>
    </source>
</evidence>
<dbReference type="InterPro" id="IPR050553">
    <property type="entry name" value="Thioredoxin_ResA/DsbE_sf"/>
</dbReference>
<dbReference type="PANTHER" id="PTHR42852:SF6">
    <property type="entry name" value="THIOL:DISULFIDE INTERCHANGE PROTEIN DSBE"/>
    <property type="match status" value="1"/>
</dbReference>
<organism evidence="6">
    <name type="scientific">marine metagenome</name>
    <dbReference type="NCBI Taxonomy" id="408172"/>
    <lineage>
        <taxon>unclassified sequences</taxon>
        <taxon>metagenomes</taxon>
        <taxon>ecological metagenomes</taxon>
    </lineage>
</organism>
<comment type="subcellular location">
    <subcellularLocation>
        <location evidence="1">Cell envelope</location>
    </subcellularLocation>
</comment>
<dbReference type="GO" id="GO:0016209">
    <property type="term" value="F:antioxidant activity"/>
    <property type="evidence" value="ECO:0007669"/>
    <property type="project" value="InterPro"/>
</dbReference>
<keyword evidence="4" id="KW-0676">Redox-active center</keyword>
<dbReference type="PROSITE" id="PS00194">
    <property type="entry name" value="THIOREDOXIN_1"/>
    <property type="match status" value="1"/>
</dbReference>
<dbReference type="PANTHER" id="PTHR42852">
    <property type="entry name" value="THIOL:DISULFIDE INTERCHANGE PROTEIN DSBE"/>
    <property type="match status" value="1"/>
</dbReference>
<evidence type="ECO:0000256" key="1">
    <source>
        <dbReference type="ARBA" id="ARBA00004196"/>
    </source>
</evidence>
<dbReference type="GO" id="GO:0017004">
    <property type="term" value="P:cytochrome complex assembly"/>
    <property type="evidence" value="ECO:0007669"/>
    <property type="project" value="UniProtKB-KW"/>
</dbReference>
<name>A0A381NZH9_9ZZZZ</name>
<dbReference type="InterPro" id="IPR017937">
    <property type="entry name" value="Thioredoxin_CS"/>
</dbReference>
<dbReference type="InterPro" id="IPR036249">
    <property type="entry name" value="Thioredoxin-like_sf"/>
</dbReference>
<keyword evidence="3" id="KW-1015">Disulfide bond</keyword>
<feature type="domain" description="Thioredoxin" evidence="5">
    <location>
        <begin position="53"/>
        <end position="192"/>
    </location>
</feature>
<proteinExistence type="predicted"/>
<dbReference type="Pfam" id="PF00578">
    <property type="entry name" value="AhpC-TSA"/>
    <property type="match status" value="1"/>
</dbReference>
<reference evidence="6" key="1">
    <citation type="submission" date="2018-05" db="EMBL/GenBank/DDBJ databases">
        <authorList>
            <person name="Lanie J.A."/>
            <person name="Ng W.-L."/>
            <person name="Kazmierczak K.M."/>
            <person name="Andrzejewski T.M."/>
            <person name="Davidsen T.M."/>
            <person name="Wayne K.J."/>
            <person name="Tettelin H."/>
            <person name="Glass J.I."/>
            <person name="Rusch D."/>
            <person name="Podicherti R."/>
            <person name="Tsui H.-C.T."/>
            <person name="Winkler M.E."/>
        </authorList>
    </citation>
    <scope>NUCLEOTIDE SEQUENCE</scope>
</reference>
<evidence type="ECO:0000313" key="6">
    <source>
        <dbReference type="EMBL" id="SUZ59757.1"/>
    </source>
</evidence>
<dbReference type="InterPro" id="IPR013766">
    <property type="entry name" value="Thioredoxin_domain"/>
</dbReference>
<dbReference type="Gene3D" id="3.40.30.10">
    <property type="entry name" value="Glutaredoxin"/>
    <property type="match status" value="1"/>
</dbReference>
<dbReference type="GO" id="GO:0030313">
    <property type="term" value="C:cell envelope"/>
    <property type="evidence" value="ECO:0007669"/>
    <property type="project" value="UniProtKB-SubCell"/>
</dbReference>
<keyword evidence="2" id="KW-0201">Cytochrome c-type biogenesis</keyword>
<sequence length="192" mass="21982">MIGFNLLFLKKIWLQLFLLLCLFVLILQSAQSRQATLADAERKLLESLRITPATIWIEAHNFAGELPDGKTVHLEDYQGRFVLLNFWATWCLPCLKEMPDFERAYQEIGEEKLVVLAVGMGEDKIKISKFAEKYGFTFPLLADPDMEITRLYGVKNIPVTYLIDPKGVILGRALGVREWANLDLLAFIKSQF</sequence>
<dbReference type="SUPFAM" id="SSF52833">
    <property type="entry name" value="Thioredoxin-like"/>
    <property type="match status" value="1"/>
</dbReference>
<dbReference type="AlphaFoldDB" id="A0A381NZH9"/>
<dbReference type="CDD" id="cd02966">
    <property type="entry name" value="TlpA_like_family"/>
    <property type="match status" value="1"/>
</dbReference>
<dbReference type="PROSITE" id="PS51352">
    <property type="entry name" value="THIOREDOXIN_2"/>
    <property type="match status" value="1"/>
</dbReference>
<gene>
    <name evidence="6" type="ORF">METZ01_LOCUS12611</name>
</gene>
<dbReference type="InterPro" id="IPR000866">
    <property type="entry name" value="AhpC/TSA"/>
</dbReference>
<evidence type="ECO:0000256" key="3">
    <source>
        <dbReference type="ARBA" id="ARBA00023157"/>
    </source>
</evidence>